<dbReference type="Gene3D" id="3.90.1150.10">
    <property type="entry name" value="Aspartate Aminotransferase, domain 1"/>
    <property type="match status" value="1"/>
</dbReference>
<dbReference type="SUPFAM" id="SSF53383">
    <property type="entry name" value="PLP-dependent transferases"/>
    <property type="match status" value="1"/>
</dbReference>
<evidence type="ECO:0000313" key="2">
    <source>
        <dbReference type="Proteomes" id="UP000017023"/>
    </source>
</evidence>
<dbReference type="InterPro" id="IPR015424">
    <property type="entry name" value="PyrdxlP-dep_Trfase"/>
</dbReference>
<dbReference type="EMBL" id="AWGW01000006">
    <property type="protein sequence ID" value="ERK02262.1"/>
    <property type="molecule type" value="Genomic_DNA"/>
</dbReference>
<comment type="caution">
    <text evidence="1">The sequence shown here is derived from an EMBL/GenBank/DDBJ whole genome shotgun (WGS) entry which is preliminary data.</text>
</comment>
<accession>U2KUV9</accession>
<organism evidence="1 2">
    <name type="scientific">Segatella salivae F0493</name>
    <dbReference type="NCBI Taxonomy" id="1395125"/>
    <lineage>
        <taxon>Bacteria</taxon>
        <taxon>Pseudomonadati</taxon>
        <taxon>Bacteroidota</taxon>
        <taxon>Bacteroidia</taxon>
        <taxon>Bacteroidales</taxon>
        <taxon>Prevotellaceae</taxon>
        <taxon>Segatella</taxon>
    </lineage>
</organism>
<gene>
    <name evidence="1" type="ORF">HMPREF9145_0654</name>
</gene>
<evidence type="ECO:0008006" key="3">
    <source>
        <dbReference type="Google" id="ProtNLM"/>
    </source>
</evidence>
<protein>
    <recommendedName>
        <fullName evidence="3">8-amino-7-oxononanoate synthase domain protein</fullName>
    </recommendedName>
</protein>
<reference evidence="1 2" key="1">
    <citation type="submission" date="2013-08" db="EMBL/GenBank/DDBJ databases">
        <authorList>
            <person name="Durkin A.S."/>
            <person name="Haft D.R."/>
            <person name="McCorrison J."/>
            <person name="Torralba M."/>
            <person name="Gillis M."/>
            <person name="Haft D.H."/>
            <person name="Methe B."/>
            <person name="Sutton G."/>
            <person name="Nelson K.E."/>
        </authorList>
    </citation>
    <scope>NUCLEOTIDE SEQUENCE [LARGE SCALE GENOMIC DNA]</scope>
    <source>
        <strain evidence="1 2">F0493</strain>
    </source>
</reference>
<dbReference type="Proteomes" id="UP000017023">
    <property type="component" value="Unassembled WGS sequence"/>
</dbReference>
<name>U2KUV9_9BACT</name>
<proteinExistence type="predicted"/>
<evidence type="ECO:0000313" key="1">
    <source>
        <dbReference type="EMBL" id="ERK02262.1"/>
    </source>
</evidence>
<dbReference type="AlphaFoldDB" id="U2KUV9"/>
<dbReference type="InterPro" id="IPR015422">
    <property type="entry name" value="PyrdxlP-dep_Trfase_small"/>
</dbReference>
<dbReference type="PATRIC" id="fig|1395125.3.peg.445"/>
<sequence>MYKIARELQKRCIFVSGITYPAVRTKEARLRVRVLASHEIEQLEQLVTALLEIRKSIPF</sequence>